<feature type="transmembrane region" description="Helical" evidence="1">
    <location>
        <begin position="26"/>
        <end position="44"/>
    </location>
</feature>
<evidence type="ECO:0000256" key="1">
    <source>
        <dbReference type="SAM" id="Phobius"/>
    </source>
</evidence>
<evidence type="ECO:0000313" key="3">
    <source>
        <dbReference type="Proteomes" id="UP000604046"/>
    </source>
</evidence>
<name>A0A812S3V0_9DINO</name>
<comment type="caution">
    <text evidence="2">The sequence shown here is derived from an EMBL/GenBank/DDBJ whole genome shotgun (WGS) entry which is preliminary data.</text>
</comment>
<proteinExistence type="predicted"/>
<sequence length="50" mass="5720">MHYKAKKKLHEEEFLLSACSSLPHRFALVAALMPMVVRFAFGLVDTVMRV</sequence>
<gene>
    <name evidence="2" type="ORF">SNAT2548_LOCUS25697</name>
</gene>
<keyword evidence="1" id="KW-1133">Transmembrane helix</keyword>
<organism evidence="2 3">
    <name type="scientific">Symbiodinium natans</name>
    <dbReference type="NCBI Taxonomy" id="878477"/>
    <lineage>
        <taxon>Eukaryota</taxon>
        <taxon>Sar</taxon>
        <taxon>Alveolata</taxon>
        <taxon>Dinophyceae</taxon>
        <taxon>Suessiales</taxon>
        <taxon>Symbiodiniaceae</taxon>
        <taxon>Symbiodinium</taxon>
    </lineage>
</organism>
<protein>
    <submittedName>
        <fullName evidence="2">Uncharacterized protein</fullName>
    </submittedName>
</protein>
<keyword evidence="1" id="KW-0472">Membrane</keyword>
<dbReference type="OrthoDB" id="424020at2759"/>
<keyword evidence="1" id="KW-0812">Transmembrane</keyword>
<evidence type="ECO:0000313" key="2">
    <source>
        <dbReference type="EMBL" id="CAE7461884.1"/>
    </source>
</evidence>
<keyword evidence="3" id="KW-1185">Reference proteome</keyword>
<dbReference type="AlphaFoldDB" id="A0A812S3V0"/>
<reference evidence="2" key="1">
    <citation type="submission" date="2021-02" db="EMBL/GenBank/DDBJ databases">
        <authorList>
            <person name="Dougan E. K."/>
            <person name="Rhodes N."/>
            <person name="Thang M."/>
            <person name="Chan C."/>
        </authorList>
    </citation>
    <scope>NUCLEOTIDE SEQUENCE</scope>
</reference>
<accession>A0A812S3V0</accession>
<dbReference type="Proteomes" id="UP000604046">
    <property type="component" value="Unassembled WGS sequence"/>
</dbReference>
<dbReference type="EMBL" id="CAJNDS010002404">
    <property type="protein sequence ID" value="CAE7461884.1"/>
    <property type="molecule type" value="Genomic_DNA"/>
</dbReference>